<evidence type="ECO:0000313" key="5">
    <source>
        <dbReference type="EMBL" id="GAA0509596.1"/>
    </source>
</evidence>
<comment type="caution">
    <text evidence="5">The sequence shown here is derived from an EMBL/GenBank/DDBJ whole genome shotgun (WGS) entry which is preliminary data.</text>
</comment>
<keyword evidence="6" id="KW-1185">Reference proteome</keyword>
<dbReference type="Pfam" id="PF00392">
    <property type="entry name" value="GntR"/>
    <property type="match status" value="1"/>
</dbReference>
<gene>
    <name evidence="5" type="ORF">GCM10009545_09620</name>
</gene>
<dbReference type="SMART" id="SM00345">
    <property type="entry name" value="HTH_GNTR"/>
    <property type="match status" value="1"/>
</dbReference>
<evidence type="ECO:0000259" key="4">
    <source>
        <dbReference type="PROSITE" id="PS50949"/>
    </source>
</evidence>
<accession>A0ABP3M0Y1</accession>
<dbReference type="InterPro" id="IPR036390">
    <property type="entry name" value="WH_DNA-bd_sf"/>
</dbReference>
<protein>
    <submittedName>
        <fullName evidence="5">Winged helix-turn-helix domain-containing protein</fullName>
    </submittedName>
</protein>
<feature type="domain" description="HTH gntR-type" evidence="4">
    <location>
        <begin position="10"/>
        <end position="78"/>
    </location>
</feature>
<dbReference type="RefSeq" id="WP_346072241.1">
    <property type="nucleotide sequence ID" value="NZ_BAAAHC010000003.1"/>
</dbReference>
<evidence type="ECO:0000256" key="3">
    <source>
        <dbReference type="ARBA" id="ARBA00023163"/>
    </source>
</evidence>
<dbReference type="EMBL" id="BAAAHC010000003">
    <property type="protein sequence ID" value="GAA0509596.1"/>
    <property type="molecule type" value="Genomic_DNA"/>
</dbReference>
<keyword evidence="3" id="KW-0804">Transcription</keyword>
<dbReference type="InterPro" id="IPR036388">
    <property type="entry name" value="WH-like_DNA-bd_sf"/>
</dbReference>
<reference evidence="6" key="1">
    <citation type="journal article" date="2019" name="Int. J. Syst. Evol. Microbiol.">
        <title>The Global Catalogue of Microorganisms (GCM) 10K type strain sequencing project: providing services to taxonomists for standard genome sequencing and annotation.</title>
        <authorList>
            <consortium name="The Broad Institute Genomics Platform"/>
            <consortium name="The Broad Institute Genome Sequencing Center for Infectious Disease"/>
            <person name="Wu L."/>
            <person name="Ma J."/>
        </authorList>
    </citation>
    <scope>NUCLEOTIDE SEQUENCE [LARGE SCALE GENOMIC DNA]</scope>
    <source>
        <strain evidence="6">JCM 10664</strain>
    </source>
</reference>
<proteinExistence type="predicted"/>
<dbReference type="PANTHER" id="PTHR44846:SF17">
    <property type="entry name" value="GNTR-FAMILY TRANSCRIPTIONAL REGULATOR"/>
    <property type="match status" value="1"/>
</dbReference>
<dbReference type="PANTHER" id="PTHR44846">
    <property type="entry name" value="MANNOSYL-D-GLYCERATE TRANSPORT/METABOLISM SYSTEM REPRESSOR MNGR-RELATED"/>
    <property type="match status" value="1"/>
</dbReference>
<dbReference type="Proteomes" id="UP001500220">
    <property type="component" value="Unassembled WGS sequence"/>
</dbReference>
<dbReference type="Gene3D" id="1.10.10.10">
    <property type="entry name" value="Winged helix-like DNA-binding domain superfamily/Winged helix DNA-binding domain"/>
    <property type="match status" value="1"/>
</dbReference>
<evidence type="ECO:0000313" key="6">
    <source>
        <dbReference type="Proteomes" id="UP001500220"/>
    </source>
</evidence>
<keyword evidence="2" id="KW-0238">DNA-binding</keyword>
<name>A0ABP3M0Y1_9PSEU</name>
<sequence length="123" mass="13251">MGKVDPDDPRPPYQQVADDLRAAIQAGTLAPGDRLPKQPELADEYGVSVGTVKSALNVLRQEALIVSRQGEGSWVRRELPASVTDDVAGPEQSDVPAMLAEVLQRLSVLDERLAAIEKRLPNG</sequence>
<keyword evidence="1" id="KW-0805">Transcription regulation</keyword>
<evidence type="ECO:0000256" key="1">
    <source>
        <dbReference type="ARBA" id="ARBA00023015"/>
    </source>
</evidence>
<organism evidence="5 6">
    <name type="scientific">Saccharopolyspora thermophila</name>
    <dbReference type="NCBI Taxonomy" id="89367"/>
    <lineage>
        <taxon>Bacteria</taxon>
        <taxon>Bacillati</taxon>
        <taxon>Actinomycetota</taxon>
        <taxon>Actinomycetes</taxon>
        <taxon>Pseudonocardiales</taxon>
        <taxon>Pseudonocardiaceae</taxon>
        <taxon>Saccharopolyspora</taxon>
    </lineage>
</organism>
<evidence type="ECO:0000256" key="2">
    <source>
        <dbReference type="ARBA" id="ARBA00023125"/>
    </source>
</evidence>
<dbReference type="SUPFAM" id="SSF46785">
    <property type="entry name" value="Winged helix' DNA-binding domain"/>
    <property type="match status" value="1"/>
</dbReference>
<dbReference type="InterPro" id="IPR000524">
    <property type="entry name" value="Tscrpt_reg_HTH_GntR"/>
</dbReference>
<dbReference type="CDD" id="cd07377">
    <property type="entry name" value="WHTH_GntR"/>
    <property type="match status" value="1"/>
</dbReference>
<dbReference type="InterPro" id="IPR050679">
    <property type="entry name" value="Bact_HTH_transcr_reg"/>
</dbReference>
<dbReference type="PROSITE" id="PS50949">
    <property type="entry name" value="HTH_GNTR"/>
    <property type="match status" value="1"/>
</dbReference>